<evidence type="ECO:0000259" key="2">
    <source>
        <dbReference type="PROSITE" id="PS50181"/>
    </source>
</evidence>
<dbReference type="EMBL" id="OZ075138">
    <property type="protein sequence ID" value="CAL5009444.1"/>
    <property type="molecule type" value="Genomic_DNA"/>
</dbReference>
<dbReference type="PANTHER" id="PTHR34145">
    <property type="entry name" value="OS02G0105600 PROTEIN"/>
    <property type="match status" value="1"/>
</dbReference>
<dbReference type="Proteomes" id="UP001497457">
    <property type="component" value="Chromosome 28b"/>
</dbReference>
<gene>
    <name evidence="3" type="ORF">URODEC1_LOCUS69495</name>
</gene>
<dbReference type="InterPro" id="IPR055411">
    <property type="entry name" value="LRR_FXL15/At3g58940/PEG3-like"/>
</dbReference>
<dbReference type="InterPro" id="IPR053772">
    <property type="entry name" value="At1g61320/At1g61330-like"/>
</dbReference>
<accession>A0ABC9BX55</accession>
<dbReference type="InterPro" id="IPR036047">
    <property type="entry name" value="F-box-like_dom_sf"/>
</dbReference>
<sequence>MESHSQRRRASMEEEEEDDRLSSLPDELLHSILRDLPLKDAVRTGALSRRWAPQWARALAASPFLDLAGVVVPGSAAATIGRCIAEDHGGAPALDVFRIALRVEPPSSALRRDIAGLVAAAVARGAREVDVKVDLAPLPVVQDEDAPLAPPPWVVELPGDLFQQQQQARPSSSAARLLERLALGRFSLKSVPLPAAALAGLRSLSLSHCDDLVEEELEGVLASCPALESLSLRSCPDLTAVTVASSRLRALQVLGCWALEKLWVDAPALESLTLYGHTSYRLLGPTVEFHVGAAPLLRDAYLSHLHPGDCIDIAHDCSYPYLYSAVANARILTLCSTGWALQPLLQILRWSPEVEDLHGPYMDMPNLEELQLFVDLEELEYQYMSTFFLAISFPVLQRIFVRLRRGDSDGYSPATAARAWTGEKNDDDESQDMMIGGGENEVVLDRLIFIKIVNFTGAWLDLQLLSFFLDRAPILQHLVLVTVEGDEHLLEVVQDRVSAVLHKVPREARIAVCRPSGDDSPNHAHTSFFHEEHAYHVGVFRWG</sequence>
<dbReference type="InterPro" id="IPR032675">
    <property type="entry name" value="LRR_dom_sf"/>
</dbReference>
<dbReference type="Pfam" id="PF24758">
    <property type="entry name" value="LRR_At5g56370"/>
    <property type="match status" value="1"/>
</dbReference>
<dbReference type="InterPro" id="IPR053781">
    <property type="entry name" value="F-box_AtFBL13-like"/>
</dbReference>
<protein>
    <recommendedName>
        <fullName evidence="2">F-box domain-containing protein</fullName>
    </recommendedName>
</protein>
<dbReference type="SUPFAM" id="SSF81383">
    <property type="entry name" value="F-box domain"/>
    <property type="match status" value="1"/>
</dbReference>
<dbReference type="CDD" id="cd22160">
    <property type="entry name" value="F-box_AtFBL13-like"/>
    <property type="match status" value="1"/>
</dbReference>
<evidence type="ECO:0000313" key="3">
    <source>
        <dbReference type="EMBL" id="CAL5009444.1"/>
    </source>
</evidence>
<reference evidence="4" key="1">
    <citation type="submission" date="2024-06" db="EMBL/GenBank/DDBJ databases">
        <authorList>
            <person name="Ryan C."/>
        </authorList>
    </citation>
    <scope>NUCLEOTIDE SEQUENCE [LARGE SCALE GENOMIC DNA]</scope>
</reference>
<feature type="region of interest" description="Disordered" evidence="1">
    <location>
        <begin position="1"/>
        <end position="23"/>
    </location>
</feature>
<evidence type="ECO:0000313" key="4">
    <source>
        <dbReference type="Proteomes" id="UP001497457"/>
    </source>
</evidence>
<evidence type="ECO:0000256" key="1">
    <source>
        <dbReference type="SAM" id="MobiDB-lite"/>
    </source>
</evidence>
<dbReference type="PANTHER" id="PTHR34145:SF65">
    <property type="entry name" value="FBD DOMAIN-CONTAINING PROTEIN"/>
    <property type="match status" value="1"/>
</dbReference>
<dbReference type="SUPFAM" id="SSF52047">
    <property type="entry name" value="RNI-like"/>
    <property type="match status" value="1"/>
</dbReference>
<organism evidence="3 4">
    <name type="scientific">Urochloa decumbens</name>
    <dbReference type="NCBI Taxonomy" id="240449"/>
    <lineage>
        <taxon>Eukaryota</taxon>
        <taxon>Viridiplantae</taxon>
        <taxon>Streptophyta</taxon>
        <taxon>Embryophyta</taxon>
        <taxon>Tracheophyta</taxon>
        <taxon>Spermatophyta</taxon>
        <taxon>Magnoliopsida</taxon>
        <taxon>Liliopsida</taxon>
        <taxon>Poales</taxon>
        <taxon>Poaceae</taxon>
        <taxon>PACMAD clade</taxon>
        <taxon>Panicoideae</taxon>
        <taxon>Panicodae</taxon>
        <taxon>Paniceae</taxon>
        <taxon>Melinidinae</taxon>
        <taxon>Urochloa</taxon>
    </lineage>
</organism>
<dbReference type="Gene3D" id="1.20.1280.50">
    <property type="match status" value="1"/>
</dbReference>
<dbReference type="Gene3D" id="3.80.10.10">
    <property type="entry name" value="Ribonuclease Inhibitor"/>
    <property type="match status" value="1"/>
</dbReference>
<dbReference type="PROSITE" id="PS50181">
    <property type="entry name" value="FBOX"/>
    <property type="match status" value="1"/>
</dbReference>
<dbReference type="Pfam" id="PF00646">
    <property type="entry name" value="F-box"/>
    <property type="match status" value="1"/>
</dbReference>
<name>A0ABC9BX55_9POAL</name>
<dbReference type="InterPro" id="IPR001810">
    <property type="entry name" value="F-box_dom"/>
</dbReference>
<reference evidence="3 4" key="2">
    <citation type="submission" date="2024-10" db="EMBL/GenBank/DDBJ databases">
        <authorList>
            <person name="Ryan C."/>
        </authorList>
    </citation>
    <scope>NUCLEOTIDE SEQUENCE [LARGE SCALE GENOMIC DNA]</scope>
</reference>
<dbReference type="AlphaFoldDB" id="A0ABC9BX55"/>
<feature type="domain" description="F-box" evidence="2">
    <location>
        <begin position="18"/>
        <end position="51"/>
    </location>
</feature>
<proteinExistence type="predicted"/>
<keyword evidence="4" id="KW-1185">Reference proteome</keyword>